<dbReference type="EMBL" id="JAUHHV010000004">
    <property type="protein sequence ID" value="KAK1428096.1"/>
    <property type="molecule type" value="Genomic_DNA"/>
</dbReference>
<evidence type="ECO:0000313" key="2">
    <source>
        <dbReference type="EMBL" id="KAK1428096.1"/>
    </source>
</evidence>
<feature type="region of interest" description="Disordered" evidence="1">
    <location>
        <begin position="35"/>
        <end position="162"/>
    </location>
</feature>
<dbReference type="AlphaFoldDB" id="A0AAD8KVQ9"/>
<dbReference type="PANTHER" id="PTHR31949:SF2">
    <property type="entry name" value="OS05G0480600 PROTEIN"/>
    <property type="match status" value="1"/>
</dbReference>
<gene>
    <name evidence="2" type="ORF">QVD17_16924</name>
</gene>
<proteinExistence type="predicted"/>
<name>A0AAD8KVQ9_TARER</name>
<dbReference type="PANTHER" id="PTHR31949">
    <property type="entry name" value="GASTRIC MUCIN-LIKE PROTEIN"/>
    <property type="match status" value="1"/>
</dbReference>
<keyword evidence="3" id="KW-1185">Reference proteome</keyword>
<comment type="caution">
    <text evidence="2">The sequence shown here is derived from an EMBL/GenBank/DDBJ whole genome shotgun (WGS) entry which is preliminary data.</text>
</comment>
<feature type="region of interest" description="Disordered" evidence="1">
    <location>
        <begin position="233"/>
        <end position="268"/>
    </location>
</feature>
<organism evidence="2 3">
    <name type="scientific">Tagetes erecta</name>
    <name type="common">African marigold</name>
    <dbReference type="NCBI Taxonomy" id="13708"/>
    <lineage>
        <taxon>Eukaryota</taxon>
        <taxon>Viridiplantae</taxon>
        <taxon>Streptophyta</taxon>
        <taxon>Embryophyta</taxon>
        <taxon>Tracheophyta</taxon>
        <taxon>Spermatophyta</taxon>
        <taxon>Magnoliopsida</taxon>
        <taxon>eudicotyledons</taxon>
        <taxon>Gunneridae</taxon>
        <taxon>Pentapetalae</taxon>
        <taxon>asterids</taxon>
        <taxon>campanulids</taxon>
        <taxon>Asterales</taxon>
        <taxon>Asteraceae</taxon>
        <taxon>Asteroideae</taxon>
        <taxon>Heliantheae alliance</taxon>
        <taxon>Tageteae</taxon>
        <taxon>Tagetes</taxon>
    </lineage>
</organism>
<accession>A0AAD8KVQ9</accession>
<protein>
    <submittedName>
        <fullName evidence="2">Uncharacterized protein</fullName>
    </submittedName>
</protein>
<reference evidence="2" key="1">
    <citation type="journal article" date="2023" name="bioRxiv">
        <title>Improved chromosome-level genome assembly for marigold (Tagetes erecta).</title>
        <authorList>
            <person name="Jiang F."/>
            <person name="Yuan L."/>
            <person name="Wang S."/>
            <person name="Wang H."/>
            <person name="Xu D."/>
            <person name="Wang A."/>
            <person name="Fan W."/>
        </authorList>
    </citation>
    <scope>NUCLEOTIDE SEQUENCE</scope>
    <source>
        <strain evidence="2">WSJ</strain>
        <tissue evidence="2">Leaf</tissue>
    </source>
</reference>
<feature type="compositionally biased region" description="Polar residues" evidence="1">
    <location>
        <begin position="243"/>
        <end position="268"/>
    </location>
</feature>
<feature type="compositionally biased region" description="Low complexity" evidence="1">
    <location>
        <begin position="54"/>
        <end position="86"/>
    </location>
</feature>
<dbReference type="GO" id="GO:0043622">
    <property type="term" value="P:cortical microtubule organization"/>
    <property type="evidence" value="ECO:0007669"/>
    <property type="project" value="TreeGrafter"/>
</dbReference>
<dbReference type="GO" id="GO:0055028">
    <property type="term" value="C:cortical microtubule"/>
    <property type="evidence" value="ECO:0007669"/>
    <property type="project" value="TreeGrafter"/>
</dbReference>
<dbReference type="Proteomes" id="UP001229421">
    <property type="component" value="Unassembled WGS sequence"/>
</dbReference>
<sequence length="349" mass="38141">MELLSAGSTKPEKTILDDLLLSNEVGKNDYDWLLTPPDTTLLRSSNTRELQPKSAVPRRNSSVRSARSSSVTRTSISTTSNNRPPSATRPPTPSSRSRTIRSSTPTPCPQSTMTRSASRPSTPTRSNRSVGPASRPNSPVSRVLRTCVPERPVSTGRSRSGAAMTVKENVENMNTRKQSPFIVARGTLAGPPRTGRSHANGHAVESVTRKPIKVLNSDSGTTKKSLDMPIKHKDIRTGGTRPLSRSTLFPQSIRSSPGSASNNVNSKNGTFENSFCSENRMKPVTGEHKSPYSSKLSKVDVYESLRYDTILLKEDLKNTSWLHSADEKSDQSPLFDNVFEPLPEPFAPL</sequence>
<feature type="region of interest" description="Disordered" evidence="1">
    <location>
        <begin position="323"/>
        <end position="349"/>
    </location>
</feature>
<evidence type="ECO:0000256" key="1">
    <source>
        <dbReference type="SAM" id="MobiDB-lite"/>
    </source>
</evidence>
<feature type="compositionally biased region" description="Low complexity" evidence="1">
    <location>
        <begin position="94"/>
        <end position="129"/>
    </location>
</feature>
<evidence type="ECO:0000313" key="3">
    <source>
        <dbReference type="Proteomes" id="UP001229421"/>
    </source>
</evidence>